<keyword evidence="1" id="KW-1133">Transmembrane helix</keyword>
<keyword evidence="1" id="KW-0812">Transmembrane</keyword>
<feature type="transmembrane region" description="Helical" evidence="1">
    <location>
        <begin position="36"/>
        <end position="56"/>
    </location>
</feature>
<evidence type="ECO:0000313" key="3">
    <source>
        <dbReference type="Proteomes" id="UP001518989"/>
    </source>
</evidence>
<dbReference type="EMBL" id="JACTNG010000002">
    <property type="protein sequence ID" value="MBO1078614.1"/>
    <property type="molecule type" value="Genomic_DNA"/>
</dbReference>
<keyword evidence="1" id="KW-0472">Membrane</keyword>
<dbReference type="InterPro" id="IPR006750">
    <property type="entry name" value="YdcZ"/>
</dbReference>
<feature type="transmembrane region" description="Helical" evidence="1">
    <location>
        <begin position="68"/>
        <end position="87"/>
    </location>
</feature>
<protein>
    <submittedName>
        <fullName evidence="2">DMT family transporter</fullName>
    </submittedName>
</protein>
<dbReference type="Pfam" id="PF04657">
    <property type="entry name" value="DMT_YdcZ"/>
    <property type="match status" value="1"/>
</dbReference>
<organism evidence="2 3">
    <name type="scientific">Roseomonas haemaphysalidis</name>
    <dbReference type="NCBI Taxonomy" id="2768162"/>
    <lineage>
        <taxon>Bacteria</taxon>
        <taxon>Pseudomonadati</taxon>
        <taxon>Pseudomonadota</taxon>
        <taxon>Alphaproteobacteria</taxon>
        <taxon>Acetobacterales</taxon>
        <taxon>Roseomonadaceae</taxon>
        <taxon>Roseomonas</taxon>
    </lineage>
</organism>
<comment type="caution">
    <text evidence="2">The sequence shown here is derived from an EMBL/GenBank/DDBJ whole genome shotgun (WGS) entry which is preliminary data.</text>
</comment>
<gene>
    <name evidence="2" type="ORF">IAI61_06195</name>
</gene>
<dbReference type="PANTHER" id="PTHR34821">
    <property type="entry name" value="INNER MEMBRANE PROTEIN YDCZ"/>
    <property type="match status" value="1"/>
</dbReference>
<feature type="transmembrane region" description="Helical" evidence="1">
    <location>
        <begin position="93"/>
        <end position="113"/>
    </location>
</feature>
<dbReference type="Proteomes" id="UP001518989">
    <property type="component" value="Unassembled WGS sequence"/>
</dbReference>
<feature type="transmembrane region" description="Helical" evidence="1">
    <location>
        <begin position="125"/>
        <end position="146"/>
    </location>
</feature>
<name>A0ABS3KMB1_9PROT</name>
<accession>A0ABS3KMB1</accession>
<keyword evidence="3" id="KW-1185">Reference proteome</keyword>
<evidence type="ECO:0000313" key="2">
    <source>
        <dbReference type="EMBL" id="MBO1078614.1"/>
    </source>
</evidence>
<proteinExistence type="predicted"/>
<reference evidence="2 3" key="1">
    <citation type="submission" date="2020-09" db="EMBL/GenBank/DDBJ databases">
        <title>Roseomonas.</title>
        <authorList>
            <person name="Zhu W."/>
        </authorList>
    </citation>
    <scope>NUCLEOTIDE SEQUENCE [LARGE SCALE GENOMIC DNA]</scope>
    <source>
        <strain evidence="2 3">573</strain>
    </source>
</reference>
<dbReference type="RefSeq" id="WP_207416028.1">
    <property type="nucleotide sequence ID" value="NZ_CP061178.1"/>
</dbReference>
<sequence>MQWVLVAFAFGAGILNTVQSGSNTTLRKGLEQPLWSVVVVFAVALATALLAAVVSGQKLPPGAGVAAVPWWGWVGGVLGAIYVFSMMLMAEKLGAAVFMGLTVTAAVITSLVMDHYGLLGFEVRAAGLGRVIGGLLMVAGLGLIAWF</sequence>
<evidence type="ECO:0000256" key="1">
    <source>
        <dbReference type="SAM" id="Phobius"/>
    </source>
</evidence>
<dbReference type="PANTHER" id="PTHR34821:SF2">
    <property type="entry name" value="INNER MEMBRANE PROTEIN YDCZ"/>
    <property type="match status" value="1"/>
</dbReference>